<keyword evidence="6 8" id="KW-1133">Transmembrane helix</keyword>
<dbReference type="PANTHER" id="PTHR21716:SF53">
    <property type="entry name" value="PERMEASE PERM-RELATED"/>
    <property type="match status" value="1"/>
</dbReference>
<keyword evidence="5 8" id="KW-0812">Transmembrane</keyword>
<feature type="transmembrane region" description="Helical" evidence="8">
    <location>
        <begin position="216"/>
        <end position="239"/>
    </location>
</feature>
<feature type="transmembrane region" description="Helical" evidence="8">
    <location>
        <begin position="62"/>
        <end position="87"/>
    </location>
</feature>
<evidence type="ECO:0000256" key="3">
    <source>
        <dbReference type="ARBA" id="ARBA00022448"/>
    </source>
</evidence>
<evidence type="ECO:0000256" key="8">
    <source>
        <dbReference type="SAM" id="Phobius"/>
    </source>
</evidence>
<evidence type="ECO:0000313" key="9">
    <source>
        <dbReference type="EMBL" id="SBT10840.1"/>
    </source>
</evidence>
<protein>
    <submittedName>
        <fullName evidence="9">Putative permease</fullName>
    </submittedName>
</protein>
<feature type="transmembrane region" description="Helical" evidence="8">
    <location>
        <begin position="277"/>
        <end position="299"/>
    </location>
</feature>
<evidence type="ECO:0000256" key="4">
    <source>
        <dbReference type="ARBA" id="ARBA00022475"/>
    </source>
</evidence>
<dbReference type="PANTHER" id="PTHR21716">
    <property type="entry name" value="TRANSMEMBRANE PROTEIN"/>
    <property type="match status" value="1"/>
</dbReference>
<evidence type="ECO:0000256" key="1">
    <source>
        <dbReference type="ARBA" id="ARBA00004651"/>
    </source>
</evidence>
<evidence type="ECO:0000256" key="2">
    <source>
        <dbReference type="ARBA" id="ARBA00009773"/>
    </source>
</evidence>
<evidence type="ECO:0000256" key="5">
    <source>
        <dbReference type="ARBA" id="ARBA00022692"/>
    </source>
</evidence>
<dbReference type="EMBL" id="FLQY01000378">
    <property type="protein sequence ID" value="SBT10840.1"/>
    <property type="molecule type" value="Genomic_DNA"/>
</dbReference>
<dbReference type="AlphaFoldDB" id="A0A1A8Y126"/>
<dbReference type="InterPro" id="IPR002549">
    <property type="entry name" value="AI-2E-like"/>
</dbReference>
<reference evidence="9 10" key="1">
    <citation type="submission" date="2016-06" db="EMBL/GenBank/DDBJ databases">
        <authorList>
            <person name="Kjaerup R.B."/>
            <person name="Dalgaard T.S."/>
            <person name="Juul-Madsen H.R."/>
        </authorList>
    </citation>
    <scope>NUCLEOTIDE SEQUENCE [LARGE SCALE GENOMIC DNA]</scope>
    <source>
        <strain evidence="9">2</strain>
    </source>
</reference>
<keyword evidence="4" id="KW-1003">Cell membrane</keyword>
<comment type="similarity">
    <text evidence="2">Belongs to the autoinducer-2 exporter (AI-2E) (TC 2.A.86) family.</text>
</comment>
<gene>
    <name evidence="9" type="ORF">PROAA_740002</name>
</gene>
<feature type="transmembrane region" description="Helical" evidence="8">
    <location>
        <begin position="9"/>
        <end position="27"/>
    </location>
</feature>
<keyword evidence="3" id="KW-0813">Transport</keyword>
<organism evidence="9 10">
    <name type="scientific">Candidatus Propionivibrio aalborgensis</name>
    <dbReference type="NCBI Taxonomy" id="1860101"/>
    <lineage>
        <taxon>Bacteria</taxon>
        <taxon>Pseudomonadati</taxon>
        <taxon>Pseudomonadota</taxon>
        <taxon>Betaproteobacteria</taxon>
        <taxon>Rhodocyclales</taxon>
        <taxon>Rhodocyclaceae</taxon>
        <taxon>Propionivibrio</taxon>
    </lineage>
</organism>
<accession>A0A1A8Y126</accession>
<dbReference type="GO" id="GO:0005886">
    <property type="term" value="C:plasma membrane"/>
    <property type="evidence" value="ECO:0007669"/>
    <property type="project" value="UniProtKB-SubCell"/>
</dbReference>
<feature type="transmembrane region" description="Helical" evidence="8">
    <location>
        <begin position="33"/>
        <end position="50"/>
    </location>
</feature>
<proteinExistence type="inferred from homology"/>
<dbReference type="Pfam" id="PF01594">
    <property type="entry name" value="AI-2E_transport"/>
    <property type="match status" value="1"/>
</dbReference>
<dbReference type="RefSeq" id="WP_186412401.1">
    <property type="nucleotide sequence ID" value="NZ_FLQY01000378.1"/>
</dbReference>
<keyword evidence="10" id="KW-1185">Reference proteome</keyword>
<evidence type="ECO:0000256" key="6">
    <source>
        <dbReference type="ARBA" id="ARBA00022989"/>
    </source>
</evidence>
<evidence type="ECO:0000313" key="10">
    <source>
        <dbReference type="Proteomes" id="UP000199600"/>
    </source>
</evidence>
<comment type="subcellular location">
    <subcellularLocation>
        <location evidence="1">Cell membrane</location>
        <topology evidence="1">Multi-pass membrane protein</topology>
    </subcellularLocation>
</comment>
<evidence type="ECO:0000256" key="7">
    <source>
        <dbReference type="ARBA" id="ARBA00023136"/>
    </source>
</evidence>
<dbReference type="Proteomes" id="UP000199600">
    <property type="component" value="Unassembled WGS sequence"/>
</dbReference>
<keyword evidence="7 8" id="KW-0472">Membrane</keyword>
<feature type="transmembrane region" description="Helical" evidence="8">
    <location>
        <begin position="147"/>
        <end position="173"/>
    </location>
</feature>
<sequence>MRRARYRSGPLVWLAILFTTCLLLFLFQKILWLVVPFLLALIGYYVFFPLQQRLVLGGMSRATSAALVSGGALAVAVGIVLLAFPWISSHLVSWQDSAARYIEGGLRFIAETLAWAERNYVFAAKAQLSDQLTRNISDLGDKFAGSYLTAAMLTAAAWLPSLFLAPFLAFFFLRDGWRFKMFLSRAVPNAFFERTLYLLDQVDHTARLYFQGLIKLTLIDALCLAFGLSLIGVSAPFVLGFVTAVLAWVPYIGSILGCLLVVLVAATDFPADPAMAYAAIGLFIWVRLLDDFFFMPITIGRSLNLHPLLTVVMIFVGGAVAGVAGLMLVLPLLGIVMVLGETIGEIVTDPRLRARHVFAKALRHRQVTRDLRT</sequence>
<feature type="transmembrane region" description="Helical" evidence="8">
    <location>
        <begin position="245"/>
        <end position="265"/>
    </location>
</feature>
<name>A0A1A8Y126_9RHOO</name>
<feature type="transmembrane region" description="Helical" evidence="8">
    <location>
        <begin position="311"/>
        <end position="339"/>
    </location>
</feature>